<geneLocation type="plasmid" evidence="1">
    <name>pMG2200</name>
</geneLocation>
<proteinExistence type="predicted"/>
<name>B6ZHK0_ENTFL</name>
<sequence length="32" mass="3765">HQNLVENYVRHGLTIIKIVFELNKKLLVNSTM</sequence>
<dbReference type="EMBL" id="AB374546">
    <property type="protein sequence ID" value="BAH02349.1"/>
    <property type="molecule type" value="Genomic_DNA"/>
</dbReference>
<reference evidence="1" key="1">
    <citation type="journal article" date="2009" name="Antimicrob. Agents Chemother.">
        <title>Isolation of VanB-type Enterococcus faecalis strains from nosocomial infections: first report of the isolation and identification of the pheromone-responsive plasmids pMG2200, Encoding VanB-type vancomycin resistance and a Bac41-type bacteriocin, and pMG2201, encoding erythromycin resistance and cytolysin (Hly/Bac).</title>
        <authorList>
            <person name="Zheng B."/>
            <person name="Tomita H."/>
            <person name="Inoue T."/>
            <person name="Ike Y."/>
        </authorList>
    </citation>
    <scope>NUCLEOTIDE SEQUENCE</scope>
    <source>
        <plasmid evidence="1">pMG2200</plasmid>
    </source>
</reference>
<organism evidence="1">
    <name type="scientific">Enterococcus faecalis</name>
    <name type="common">Streptococcus faecalis</name>
    <dbReference type="NCBI Taxonomy" id="1351"/>
    <lineage>
        <taxon>Bacteria</taxon>
        <taxon>Bacillati</taxon>
        <taxon>Bacillota</taxon>
        <taxon>Bacilli</taxon>
        <taxon>Lactobacillales</taxon>
        <taxon>Enterococcaceae</taxon>
        <taxon>Enterococcus</taxon>
    </lineage>
</organism>
<feature type="non-terminal residue" evidence="1">
    <location>
        <position position="1"/>
    </location>
</feature>
<evidence type="ECO:0000313" key="1">
    <source>
        <dbReference type="EMBL" id="BAH02349.1"/>
    </source>
</evidence>
<dbReference type="AlphaFoldDB" id="B6ZHK0"/>
<keyword evidence="1" id="KW-0614">Plasmid</keyword>
<protein>
    <submittedName>
        <fullName evidence="1">Uncharacterized protein</fullName>
    </submittedName>
</protein>
<accession>B6ZHK0</accession>